<evidence type="ECO:0000313" key="2">
    <source>
        <dbReference type="Proteomes" id="UP000034430"/>
    </source>
</evidence>
<evidence type="ECO:0008006" key="3">
    <source>
        <dbReference type="Google" id="ProtNLM"/>
    </source>
</evidence>
<dbReference type="AlphaFoldDB" id="A0A0G0HU70"/>
<evidence type="ECO:0000313" key="1">
    <source>
        <dbReference type="EMBL" id="KKQ45832.1"/>
    </source>
</evidence>
<dbReference type="SUPFAM" id="SSF69754">
    <property type="entry name" value="Ribosome binding protein Y (YfiA homologue)"/>
    <property type="match status" value="1"/>
</dbReference>
<dbReference type="Pfam" id="PF02482">
    <property type="entry name" value="Ribosomal_S30AE"/>
    <property type="match status" value="1"/>
</dbReference>
<organism evidence="1 2">
    <name type="scientific">Candidatus Yanofskybacteria bacterium GW2011_GWC2_37_9</name>
    <dbReference type="NCBI Taxonomy" id="1619028"/>
    <lineage>
        <taxon>Bacteria</taxon>
        <taxon>Candidatus Yanofskyibacteriota</taxon>
    </lineage>
</organism>
<dbReference type="Proteomes" id="UP000034430">
    <property type="component" value="Unassembled WGS sequence"/>
</dbReference>
<reference evidence="1 2" key="1">
    <citation type="journal article" date="2015" name="Nature">
        <title>rRNA introns, odd ribosomes, and small enigmatic genomes across a large radiation of phyla.</title>
        <authorList>
            <person name="Brown C.T."/>
            <person name="Hug L.A."/>
            <person name="Thomas B.C."/>
            <person name="Sharon I."/>
            <person name="Castelle C.J."/>
            <person name="Singh A."/>
            <person name="Wilkins M.J."/>
            <person name="Williams K.H."/>
            <person name="Banfield J.F."/>
        </authorList>
    </citation>
    <scope>NUCLEOTIDE SEQUENCE [LARGE SCALE GENOMIC DNA]</scope>
</reference>
<proteinExistence type="predicted"/>
<protein>
    <recommendedName>
        <fullName evidence="3">Ribosomal subunit interface protein</fullName>
    </recommendedName>
</protein>
<sequence>MQINLLGKNIELTEAIKDYVLKRVTNLERLLSNIEKSGGEVKVAFEVGKSTHHHKSGEVFHADCLIKINGKEFYSSADKEDLYQAIDAIKDSLYNEINRNKDRSQTLLYRGARSIKKMMKGLSKRNPFTSKY</sequence>
<comment type="caution">
    <text evidence="1">The sequence shown here is derived from an EMBL/GenBank/DDBJ whole genome shotgun (WGS) entry which is preliminary data.</text>
</comment>
<dbReference type="NCBIfam" id="TIGR00741">
    <property type="entry name" value="yfiA"/>
    <property type="match status" value="1"/>
</dbReference>
<accession>A0A0G0HU70</accession>
<name>A0A0G0HU70_9BACT</name>
<dbReference type="Gene3D" id="3.30.160.100">
    <property type="entry name" value="Ribosome hibernation promotion factor-like"/>
    <property type="match status" value="1"/>
</dbReference>
<dbReference type="CDD" id="cd00552">
    <property type="entry name" value="RaiA"/>
    <property type="match status" value="1"/>
</dbReference>
<dbReference type="InterPro" id="IPR036567">
    <property type="entry name" value="RHF-like"/>
</dbReference>
<dbReference type="EMBL" id="LBTU01000048">
    <property type="protein sequence ID" value="KKQ45832.1"/>
    <property type="molecule type" value="Genomic_DNA"/>
</dbReference>
<dbReference type="InterPro" id="IPR003489">
    <property type="entry name" value="RHF/RaiA"/>
</dbReference>
<gene>
    <name evidence="1" type="ORF">US65_C0048G0004</name>
</gene>